<dbReference type="InterPro" id="IPR021858">
    <property type="entry name" value="Fun_TF"/>
</dbReference>
<keyword evidence="4" id="KW-1185">Reference proteome</keyword>
<reference evidence="3" key="1">
    <citation type="journal article" date="2021" name="Nat. Commun.">
        <title>Genetic determinants of endophytism in the Arabidopsis root mycobiome.</title>
        <authorList>
            <person name="Mesny F."/>
            <person name="Miyauchi S."/>
            <person name="Thiergart T."/>
            <person name="Pickel B."/>
            <person name="Atanasova L."/>
            <person name="Karlsson M."/>
            <person name="Huettel B."/>
            <person name="Barry K.W."/>
            <person name="Haridas S."/>
            <person name="Chen C."/>
            <person name="Bauer D."/>
            <person name="Andreopoulos W."/>
            <person name="Pangilinan J."/>
            <person name="LaButti K."/>
            <person name="Riley R."/>
            <person name="Lipzen A."/>
            <person name="Clum A."/>
            <person name="Drula E."/>
            <person name="Henrissat B."/>
            <person name="Kohler A."/>
            <person name="Grigoriev I.V."/>
            <person name="Martin F.M."/>
            <person name="Hacquard S."/>
        </authorList>
    </citation>
    <scope>NUCLEOTIDE SEQUENCE</scope>
    <source>
        <strain evidence="3">MPI-SDFR-AT-0073</strain>
    </source>
</reference>
<dbReference type="PANTHER" id="PTHR37534:SF16">
    <property type="entry name" value="ZN(II)2CYS6 TRANSCRIPTION FACTOR (EUROFUNG)-RELATED"/>
    <property type="match status" value="1"/>
</dbReference>
<name>A0A9P8UD99_9PEZI</name>
<dbReference type="GeneID" id="70127519"/>
<dbReference type="RefSeq" id="XP_045953501.1">
    <property type="nucleotide sequence ID" value="XM_046098627.1"/>
</dbReference>
<keyword evidence="2" id="KW-0539">Nucleus</keyword>
<dbReference type="Proteomes" id="UP000758603">
    <property type="component" value="Unassembled WGS sequence"/>
</dbReference>
<dbReference type="GO" id="GO:0005634">
    <property type="term" value="C:nucleus"/>
    <property type="evidence" value="ECO:0007669"/>
    <property type="project" value="UniProtKB-SubCell"/>
</dbReference>
<evidence type="ECO:0000256" key="1">
    <source>
        <dbReference type="ARBA" id="ARBA00004123"/>
    </source>
</evidence>
<dbReference type="Pfam" id="PF11951">
    <property type="entry name" value="Fungal_trans_2"/>
    <property type="match status" value="1"/>
</dbReference>
<dbReference type="OrthoDB" id="1919336at2759"/>
<evidence type="ECO:0000313" key="3">
    <source>
        <dbReference type="EMBL" id="KAH6646987.1"/>
    </source>
</evidence>
<dbReference type="GO" id="GO:0000976">
    <property type="term" value="F:transcription cis-regulatory region binding"/>
    <property type="evidence" value="ECO:0007669"/>
    <property type="project" value="TreeGrafter"/>
</dbReference>
<comment type="subcellular location">
    <subcellularLocation>
        <location evidence="1">Nucleus</location>
    </subcellularLocation>
</comment>
<dbReference type="GO" id="GO:0045944">
    <property type="term" value="P:positive regulation of transcription by RNA polymerase II"/>
    <property type="evidence" value="ECO:0007669"/>
    <property type="project" value="TreeGrafter"/>
</dbReference>
<proteinExistence type="predicted"/>
<evidence type="ECO:0000313" key="4">
    <source>
        <dbReference type="Proteomes" id="UP000758603"/>
    </source>
</evidence>
<organism evidence="3 4">
    <name type="scientific">Truncatella angustata</name>
    <dbReference type="NCBI Taxonomy" id="152316"/>
    <lineage>
        <taxon>Eukaryota</taxon>
        <taxon>Fungi</taxon>
        <taxon>Dikarya</taxon>
        <taxon>Ascomycota</taxon>
        <taxon>Pezizomycotina</taxon>
        <taxon>Sordariomycetes</taxon>
        <taxon>Xylariomycetidae</taxon>
        <taxon>Amphisphaeriales</taxon>
        <taxon>Sporocadaceae</taxon>
        <taxon>Truncatella</taxon>
    </lineage>
</organism>
<protein>
    <submittedName>
        <fullName evidence="3">Zn(II)2Cys6 transcription factor</fullName>
    </submittedName>
</protein>
<gene>
    <name evidence="3" type="ORF">BKA67DRAFT_524949</name>
</gene>
<sequence length="427" mass="46653">MQSLFTVFAAPSASVKERLMAHFCHASPSWLTIGGDTRRTAMLNLVVPAAMRSPLISDCILAVAAGDLSKYEPASSELHSLANGFYGQAVAGVRSAVSHEYLLSEPVPPPDYIGHTSHSNAVNDLCISSSGDDTLLAILLLCVHESQNFTMAGRLLPHLNAAAMVCHRRFVHPASDSSLRGLLFEVFCYFFALAAFSHGQQLPLHLAQQVFISPFLSAEHSQDILLAPRCRRVFSCILKVAMLTKTLGSANGPYYEATISELRELEAQLVSEPALPSRNVEAAASHEDTISELYRVACAVYVKMTLDPDLSYQYKSVQDLVVQFVLHLNQLPATSPANSIMVWPLVVVGMSAVSVAHQRLIVGRLRALHKICRSDIVTKSADMLGKIWRENNIQPTSSPHSSYSARDTVTPGCMAGRKITEYEVMFL</sequence>
<dbReference type="AlphaFoldDB" id="A0A9P8UD99"/>
<dbReference type="GO" id="GO:0003700">
    <property type="term" value="F:DNA-binding transcription factor activity"/>
    <property type="evidence" value="ECO:0007669"/>
    <property type="project" value="TreeGrafter"/>
</dbReference>
<accession>A0A9P8UD99</accession>
<evidence type="ECO:0000256" key="2">
    <source>
        <dbReference type="ARBA" id="ARBA00023242"/>
    </source>
</evidence>
<dbReference type="EMBL" id="JAGPXC010000009">
    <property type="protein sequence ID" value="KAH6646987.1"/>
    <property type="molecule type" value="Genomic_DNA"/>
</dbReference>
<comment type="caution">
    <text evidence="3">The sequence shown here is derived from an EMBL/GenBank/DDBJ whole genome shotgun (WGS) entry which is preliminary data.</text>
</comment>
<dbReference type="PANTHER" id="PTHR37534">
    <property type="entry name" value="TRANSCRIPTIONAL ACTIVATOR PROTEIN UGA3"/>
    <property type="match status" value="1"/>
</dbReference>